<protein>
    <recommendedName>
        <fullName evidence="7">DNA replication factor Dna2 N-terminal domain-containing protein</fullName>
    </recommendedName>
</protein>
<keyword evidence="5" id="KW-0067">ATP-binding</keyword>
<evidence type="ECO:0000256" key="6">
    <source>
        <dbReference type="SAM" id="Phobius"/>
    </source>
</evidence>
<dbReference type="GO" id="GO:0046872">
    <property type="term" value="F:metal ion binding"/>
    <property type="evidence" value="ECO:0007669"/>
    <property type="project" value="UniProtKB-KW"/>
</dbReference>
<keyword evidence="6" id="KW-0472">Membrane</keyword>
<sequence length="134" mass="14786">SPPINLQLDPLVFSRAEPGHVLILFPSLLISATVVSNAPLCSRRSVLSTRLKISSTEIGEPIVRGNIVHEVIQNSLLRTQQEDSSDLPQSIPDTWEINRITKEARIACIRHLSDLFMMGKSADEGQIPDQYEGG</sequence>
<dbReference type="VEuPathDB" id="FungiDB:VP01_3478g2"/>
<accession>A0A0L6UXU7</accession>
<comment type="caution">
    <text evidence="8">The sequence shown here is derived from an EMBL/GenBank/DDBJ whole genome shotgun (WGS) entry which is preliminary data.</text>
</comment>
<evidence type="ECO:0000256" key="2">
    <source>
        <dbReference type="ARBA" id="ARBA00022741"/>
    </source>
</evidence>
<keyword evidence="9" id="KW-1185">Reference proteome</keyword>
<feature type="non-terminal residue" evidence="8">
    <location>
        <position position="1"/>
    </location>
</feature>
<keyword evidence="6" id="KW-1133">Transmembrane helix</keyword>
<feature type="transmembrane region" description="Helical" evidence="6">
    <location>
        <begin position="20"/>
        <end position="40"/>
    </location>
</feature>
<dbReference type="GO" id="GO:0005524">
    <property type="term" value="F:ATP binding"/>
    <property type="evidence" value="ECO:0007669"/>
    <property type="project" value="UniProtKB-KW"/>
</dbReference>
<dbReference type="STRING" id="27349.A0A0L6UXU7"/>
<keyword evidence="2" id="KW-0547">Nucleotide-binding</keyword>
<dbReference type="Proteomes" id="UP000037035">
    <property type="component" value="Unassembled WGS sequence"/>
</dbReference>
<name>A0A0L6UXU7_9BASI</name>
<evidence type="ECO:0000313" key="9">
    <source>
        <dbReference type="Proteomes" id="UP000037035"/>
    </source>
</evidence>
<dbReference type="AlphaFoldDB" id="A0A0L6UXU7"/>
<keyword evidence="1" id="KW-0479">Metal-binding</keyword>
<keyword evidence="3" id="KW-0378">Hydrolase</keyword>
<proteinExistence type="predicted"/>
<evidence type="ECO:0000256" key="5">
    <source>
        <dbReference type="ARBA" id="ARBA00022840"/>
    </source>
</evidence>
<organism evidence="8 9">
    <name type="scientific">Puccinia sorghi</name>
    <dbReference type="NCBI Taxonomy" id="27349"/>
    <lineage>
        <taxon>Eukaryota</taxon>
        <taxon>Fungi</taxon>
        <taxon>Dikarya</taxon>
        <taxon>Basidiomycota</taxon>
        <taxon>Pucciniomycotina</taxon>
        <taxon>Pucciniomycetes</taxon>
        <taxon>Pucciniales</taxon>
        <taxon>Pucciniaceae</taxon>
        <taxon>Puccinia</taxon>
    </lineage>
</organism>
<dbReference type="GO" id="GO:0016787">
    <property type="term" value="F:hydrolase activity"/>
    <property type="evidence" value="ECO:0007669"/>
    <property type="project" value="UniProtKB-KW"/>
</dbReference>
<evidence type="ECO:0000256" key="3">
    <source>
        <dbReference type="ARBA" id="ARBA00022801"/>
    </source>
</evidence>
<dbReference type="InterPro" id="IPR014808">
    <property type="entry name" value="DNA_replication_fac_Dna2_N"/>
</dbReference>
<feature type="domain" description="DNA replication factor Dna2 N-terminal" evidence="7">
    <location>
        <begin position="20"/>
        <end position="124"/>
    </location>
</feature>
<evidence type="ECO:0000256" key="4">
    <source>
        <dbReference type="ARBA" id="ARBA00022806"/>
    </source>
</evidence>
<dbReference type="EMBL" id="LAVV01008477">
    <property type="protein sequence ID" value="KNZ52700.1"/>
    <property type="molecule type" value="Genomic_DNA"/>
</dbReference>
<evidence type="ECO:0000313" key="8">
    <source>
        <dbReference type="EMBL" id="KNZ52700.1"/>
    </source>
</evidence>
<evidence type="ECO:0000256" key="1">
    <source>
        <dbReference type="ARBA" id="ARBA00022723"/>
    </source>
</evidence>
<gene>
    <name evidence="8" type="ORF">VP01_3478g2</name>
</gene>
<keyword evidence="6" id="KW-0812">Transmembrane</keyword>
<dbReference type="GO" id="GO:0004386">
    <property type="term" value="F:helicase activity"/>
    <property type="evidence" value="ECO:0007669"/>
    <property type="project" value="UniProtKB-KW"/>
</dbReference>
<reference evidence="8 9" key="1">
    <citation type="submission" date="2015-08" db="EMBL/GenBank/DDBJ databases">
        <title>Next Generation Sequencing and Analysis of the Genome of Puccinia sorghi L Schw, the Causal Agent of Maize Common Rust.</title>
        <authorList>
            <person name="Rochi L."/>
            <person name="Burguener G."/>
            <person name="Darino M."/>
            <person name="Turjanski A."/>
            <person name="Kreff E."/>
            <person name="Dieguez M.J."/>
            <person name="Sacco F."/>
        </authorList>
    </citation>
    <scope>NUCLEOTIDE SEQUENCE [LARGE SCALE GENOMIC DNA]</scope>
    <source>
        <strain evidence="8 9">RO10H11247</strain>
    </source>
</reference>
<evidence type="ECO:0000259" key="7">
    <source>
        <dbReference type="Pfam" id="PF08696"/>
    </source>
</evidence>
<dbReference type="Pfam" id="PF08696">
    <property type="entry name" value="Dna2"/>
    <property type="match status" value="1"/>
</dbReference>
<keyword evidence="4" id="KW-0347">Helicase</keyword>